<evidence type="ECO:0000256" key="1">
    <source>
        <dbReference type="SAM" id="SignalP"/>
    </source>
</evidence>
<keyword evidence="3" id="KW-1185">Reference proteome</keyword>
<keyword evidence="1" id="KW-0732">Signal</keyword>
<dbReference type="PROSITE" id="PS51318">
    <property type="entry name" value="TAT"/>
    <property type="match status" value="1"/>
</dbReference>
<dbReference type="InterPro" id="IPR006311">
    <property type="entry name" value="TAT_signal"/>
</dbReference>
<gene>
    <name evidence="2" type="ORF">H7F53_12030</name>
</gene>
<feature type="signal peptide" evidence="1">
    <location>
        <begin position="1"/>
        <end position="29"/>
    </location>
</feature>
<proteinExistence type="predicted"/>
<comment type="caution">
    <text evidence="2">The sequence shown here is derived from an EMBL/GenBank/DDBJ whole genome shotgun (WGS) entry which is preliminary data.</text>
</comment>
<sequence length="300" mass="32814">MPNPISRRTVIAGTPALAGAALLAAPAAAGTRRLNRDLADPANRARVRARIIGSCHAETTFAFFRLNIYGFTGDGNLIPFFTLNNLQIGQWSPLPDGTYANRTLESGVYCRFDTDEPLDTWDNPLTGERRKVWHFRGGPFSVTIGPDGVVTRGADLAPKTLRMEELGGMVFVPTAASAAFPNPANPETWPKLSSGRTIFWESHATYAAKAEDAFNEDLGSAPAFLQFQNLASWQPWMAMAGRPGRTWGKAHGAKLATLDQLPAAARKSFEAKTPDIFEWRNWSKPHNDIMDYLATQTPPG</sequence>
<feature type="chain" id="PRO_5031283348" evidence="1">
    <location>
        <begin position="30"/>
        <end position="300"/>
    </location>
</feature>
<dbReference type="Pfam" id="PF08894">
    <property type="entry name" value="DUF1838"/>
    <property type="match status" value="1"/>
</dbReference>
<dbReference type="RefSeq" id="WP_185679734.1">
    <property type="nucleotide sequence ID" value="NZ_JACLAX010000011.1"/>
</dbReference>
<reference evidence="2 3" key="1">
    <citation type="submission" date="2020-08" db="EMBL/GenBank/DDBJ databases">
        <title>The genome sequence of type strain Novosphingobium piscinae KCTC 42194.</title>
        <authorList>
            <person name="Liu Y."/>
        </authorList>
    </citation>
    <scope>NUCLEOTIDE SEQUENCE [LARGE SCALE GENOMIC DNA]</scope>
    <source>
        <strain evidence="2 3">KCTC 42194</strain>
    </source>
</reference>
<evidence type="ECO:0000313" key="2">
    <source>
        <dbReference type="EMBL" id="MBC2669875.1"/>
    </source>
</evidence>
<name>A0A7X1FZI8_9SPHN</name>
<protein>
    <submittedName>
        <fullName evidence="2">DUF1838 family protein</fullName>
    </submittedName>
</protein>
<evidence type="ECO:0000313" key="3">
    <source>
        <dbReference type="Proteomes" id="UP000551327"/>
    </source>
</evidence>
<organism evidence="2 3">
    <name type="scientific">Novosphingobium piscinae</name>
    <dbReference type="NCBI Taxonomy" id="1507448"/>
    <lineage>
        <taxon>Bacteria</taxon>
        <taxon>Pseudomonadati</taxon>
        <taxon>Pseudomonadota</taxon>
        <taxon>Alphaproteobacteria</taxon>
        <taxon>Sphingomonadales</taxon>
        <taxon>Sphingomonadaceae</taxon>
        <taxon>Novosphingobium</taxon>
    </lineage>
</organism>
<dbReference type="EMBL" id="JACLAX010000011">
    <property type="protein sequence ID" value="MBC2669875.1"/>
    <property type="molecule type" value="Genomic_DNA"/>
</dbReference>
<dbReference type="InterPro" id="IPR014990">
    <property type="entry name" value="DUF1838"/>
</dbReference>
<dbReference type="Proteomes" id="UP000551327">
    <property type="component" value="Unassembled WGS sequence"/>
</dbReference>
<accession>A0A7X1FZI8</accession>
<dbReference type="AlphaFoldDB" id="A0A7X1FZI8"/>